<comment type="caution">
    <text evidence="2">The sequence shown here is derived from an EMBL/GenBank/DDBJ whole genome shotgun (WGS) entry which is preliminary data.</text>
</comment>
<keyword evidence="2" id="KW-0456">Lyase</keyword>
<dbReference type="Gene3D" id="1.10.40.30">
    <property type="entry name" value="Fumarase/aspartase (C-terminal domain)"/>
    <property type="match status" value="1"/>
</dbReference>
<dbReference type="AlphaFoldDB" id="T0Y9L5"/>
<dbReference type="SUPFAM" id="SSF48557">
    <property type="entry name" value="L-aspartase-like"/>
    <property type="match status" value="1"/>
</dbReference>
<feature type="domain" description="Adenylosuccinate lyase C-terminal" evidence="1">
    <location>
        <begin position="2"/>
        <end position="67"/>
    </location>
</feature>
<reference evidence="2" key="2">
    <citation type="journal article" date="2014" name="ISME J.">
        <title>Microbial stratification in low pH oxic and suboxic macroscopic growths along an acid mine drainage.</title>
        <authorList>
            <person name="Mendez-Garcia C."/>
            <person name="Mesa V."/>
            <person name="Sprenger R.R."/>
            <person name="Richter M."/>
            <person name="Diez M.S."/>
            <person name="Solano J."/>
            <person name="Bargiela R."/>
            <person name="Golyshina O.V."/>
            <person name="Manteca A."/>
            <person name="Ramos J.L."/>
            <person name="Gallego J.R."/>
            <person name="Llorente I."/>
            <person name="Martins Dos Santos V.A."/>
            <person name="Jensen O.N."/>
            <person name="Pelaez A.I."/>
            <person name="Sanchez J."/>
            <person name="Ferrer M."/>
        </authorList>
    </citation>
    <scope>NUCLEOTIDE SEQUENCE</scope>
</reference>
<dbReference type="Pfam" id="PF10397">
    <property type="entry name" value="ADSL_C"/>
    <property type="match status" value="1"/>
</dbReference>
<dbReference type="EMBL" id="AUZX01015632">
    <property type="protein sequence ID" value="EQD28502.1"/>
    <property type="molecule type" value="Genomic_DNA"/>
</dbReference>
<dbReference type="InterPro" id="IPR019468">
    <property type="entry name" value="AdenyloSucc_lyase_C"/>
</dbReference>
<protein>
    <submittedName>
        <fullName evidence="2">Protein containing Adenylosuccinate lyase</fullName>
    </submittedName>
</protein>
<proteinExistence type="predicted"/>
<sequence length="85" mass="9441">NRGQAREEAYRLVQRLAHEADRPGGDFRARCLASPELTQLISPAEIEEALALDRYLGGIEESLQRLGLVPEPTADRERGQAAERS</sequence>
<dbReference type="SMART" id="SM00998">
    <property type="entry name" value="ADSL_C"/>
    <property type="match status" value="1"/>
</dbReference>
<gene>
    <name evidence="2" type="ORF">B1A_21155</name>
</gene>
<accession>T0Y9L5</accession>
<feature type="non-terminal residue" evidence="2">
    <location>
        <position position="1"/>
    </location>
</feature>
<name>T0Y9L5_9ZZZZ</name>
<evidence type="ECO:0000259" key="1">
    <source>
        <dbReference type="SMART" id="SM00998"/>
    </source>
</evidence>
<dbReference type="InterPro" id="IPR008948">
    <property type="entry name" value="L-Aspartase-like"/>
</dbReference>
<evidence type="ECO:0000313" key="2">
    <source>
        <dbReference type="EMBL" id="EQD28502.1"/>
    </source>
</evidence>
<organism evidence="2">
    <name type="scientific">mine drainage metagenome</name>
    <dbReference type="NCBI Taxonomy" id="410659"/>
    <lineage>
        <taxon>unclassified sequences</taxon>
        <taxon>metagenomes</taxon>
        <taxon>ecological metagenomes</taxon>
    </lineage>
</organism>
<dbReference type="GO" id="GO:0016829">
    <property type="term" value="F:lyase activity"/>
    <property type="evidence" value="ECO:0007669"/>
    <property type="project" value="UniProtKB-KW"/>
</dbReference>
<reference evidence="2" key="1">
    <citation type="submission" date="2013-08" db="EMBL/GenBank/DDBJ databases">
        <authorList>
            <person name="Mendez C."/>
            <person name="Richter M."/>
            <person name="Ferrer M."/>
            <person name="Sanchez J."/>
        </authorList>
    </citation>
    <scope>NUCLEOTIDE SEQUENCE</scope>
</reference>